<dbReference type="PANTHER" id="PTHR43656">
    <property type="entry name" value="BINDING OXIDOREDUCTASE, PUTATIVE (AFU_ORTHOLOGUE AFUA_2G08260)-RELATED"/>
    <property type="match status" value="1"/>
</dbReference>
<dbReference type="EMBL" id="AZCT01000014">
    <property type="protein sequence ID" value="KRK11739.1"/>
    <property type="molecule type" value="Genomic_DNA"/>
</dbReference>
<dbReference type="AlphaFoldDB" id="A0A0R1EQT2"/>
<dbReference type="InterPro" id="IPR051799">
    <property type="entry name" value="NADH_flavin_oxidoreductase"/>
</dbReference>
<dbReference type="GO" id="GO:0010181">
    <property type="term" value="F:FMN binding"/>
    <property type="evidence" value="ECO:0007669"/>
    <property type="project" value="InterPro"/>
</dbReference>
<dbReference type="Proteomes" id="UP000051984">
    <property type="component" value="Unassembled WGS sequence"/>
</dbReference>
<dbReference type="PATRIC" id="fig|1423816.3.peg.914"/>
<keyword evidence="1" id="KW-0285">Flavoprotein</keyword>
<dbReference type="SUPFAM" id="SSF51395">
    <property type="entry name" value="FMN-linked oxidoreductases"/>
    <property type="match status" value="1"/>
</dbReference>
<gene>
    <name evidence="4" type="ORF">FD51_GL000884</name>
</gene>
<dbReference type="Pfam" id="PF00724">
    <property type="entry name" value="Oxidored_FMN"/>
    <property type="match status" value="1"/>
</dbReference>
<evidence type="ECO:0000313" key="4">
    <source>
        <dbReference type="EMBL" id="KRK11739.1"/>
    </source>
</evidence>
<evidence type="ECO:0000313" key="5">
    <source>
        <dbReference type="Proteomes" id="UP000051984"/>
    </source>
</evidence>
<dbReference type="InterPro" id="IPR013785">
    <property type="entry name" value="Aldolase_TIM"/>
</dbReference>
<dbReference type="PANTHER" id="PTHR43656:SF2">
    <property type="entry name" value="BINDING OXIDOREDUCTASE, PUTATIVE (AFU_ORTHOLOGUE AFUA_2G08260)-RELATED"/>
    <property type="match status" value="1"/>
</dbReference>
<dbReference type="Gene3D" id="3.20.20.70">
    <property type="entry name" value="Aldolase class I"/>
    <property type="match status" value="1"/>
</dbReference>
<keyword evidence="2" id="KW-0560">Oxidoreductase</keyword>
<accession>A0A0R1EQT2</accession>
<sequence length="381" mass="41770">MSEYSFLKPFTFKHQAIQLKNRIVIPPMTTRLSFEDGTVTSDEIRYYQERAGGVGLFITGTANVNPLGKGFEGELSVADDRFIPGLSKLAAAMKTGGTKAVLQIFSAGRMSSSKILRGEQPVSASAVAAPRPGYETPRALTTDEIEATIHDFGQAVRRAILAGFDGVELHGANTYLIQQFFSPHSNRRTDEWGGDRDKRMRFPLAIVHEAEKAIAATANRPFLLGYRISPEELEEPGITLDDTLALIDTLKATKIDYLHVSQSDVWRTSLRQPNNPAIVNKVIRDHVAGAFPIIVVGDVKTPADAEKAAQAFDLVAIGHELIREPHWVQKVLDHDEKAIRYQIAPEDLDELGIAPTFFDFIESISGGAKGVPLTTALADDH</sequence>
<dbReference type="GO" id="GO:0016491">
    <property type="term" value="F:oxidoreductase activity"/>
    <property type="evidence" value="ECO:0007669"/>
    <property type="project" value="UniProtKB-KW"/>
</dbReference>
<feature type="domain" description="NADH:flavin oxidoreductase/NADH oxidase N-terminal" evidence="3">
    <location>
        <begin position="7"/>
        <end position="334"/>
    </location>
</feature>
<comment type="caution">
    <text evidence="4">The sequence shown here is derived from an EMBL/GenBank/DDBJ whole genome shotgun (WGS) entry which is preliminary data.</text>
</comment>
<dbReference type="eggNOG" id="COG1902">
    <property type="taxonomic scope" value="Bacteria"/>
</dbReference>
<protein>
    <submittedName>
        <fullName evidence="4">NADH flavin oxidoreductase</fullName>
    </submittedName>
</protein>
<proteinExistence type="predicted"/>
<evidence type="ECO:0000256" key="2">
    <source>
        <dbReference type="ARBA" id="ARBA00023002"/>
    </source>
</evidence>
<organism evidence="4 5">
    <name type="scientific">Lacticaseibacillus zeae DSM 20178 = KCTC 3804</name>
    <dbReference type="NCBI Taxonomy" id="1423816"/>
    <lineage>
        <taxon>Bacteria</taxon>
        <taxon>Bacillati</taxon>
        <taxon>Bacillota</taxon>
        <taxon>Bacilli</taxon>
        <taxon>Lactobacillales</taxon>
        <taxon>Lactobacillaceae</taxon>
        <taxon>Lacticaseibacillus</taxon>
    </lineage>
</organism>
<evidence type="ECO:0000256" key="1">
    <source>
        <dbReference type="ARBA" id="ARBA00022630"/>
    </source>
</evidence>
<evidence type="ECO:0000259" key="3">
    <source>
        <dbReference type="Pfam" id="PF00724"/>
    </source>
</evidence>
<reference evidence="4 5" key="1">
    <citation type="journal article" date="2015" name="Genome Announc.">
        <title>Expanding the biotechnology potential of lactobacilli through comparative genomics of 213 strains and associated genera.</title>
        <authorList>
            <person name="Sun Z."/>
            <person name="Harris H.M."/>
            <person name="McCann A."/>
            <person name="Guo C."/>
            <person name="Argimon S."/>
            <person name="Zhang W."/>
            <person name="Yang X."/>
            <person name="Jeffery I.B."/>
            <person name="Cooney J.C."/>
            <person name="Kagawa T.F."/>
            <person name="Liu W."/>
            <person name="Song Y."/>
            <person name="Salvetti E."/>
            <person name="Wrobel A."/>
            <person name="Rasinkangas P."/>
            <person name="Parkhill J."/>
            <person name="Rea M.C."/>
            <person name="O'Sullivan O."/>
            <person name="Ritari J."/>
            <person name="Douillard F.P."/>
            <person name="Paul Ross R."/>
            <person name="Yang R."/>
            <person name="Briner A.E."/>
            <person name="Felis G.E."/>
            <person name="de Vos W.M."/>
            <person name="Barrangou R."/>
            <person name="Klaenhammer T.R."/>
            <person name="Caufield P.W."/>
            <person name="Cui Y."/>
            <person name="Zhang H."/>
            <person name="O'Toole P.W."/>
        </authorList>
    </citation>
    <scope>NUCLEOTIDE SEQUENCE [LARGE SCALE GENOMIC DNA]</scope>
    <source>
        <strain evidence="4 5">DSM 20178</strain>
    </source>
</reference>
<dbReference type="InterPro" id="IPR001155">
    <property type="entry name" value="OxRdtase_FMN_N"/>
</dbReference>
<dbReference type="RefSeq" id="WP_010492409.1">
    <property type="nucleotide sequence ID" value="NZ_AZCT01000014.1"/>
</dbReference>
<name>A0A0R1EQT2_LACZE</name>
<dbReference type="CDD" id="cd04735">
    <property type="entry name" value="OYE_like_4_FMN"/>
    <property type="match status" value="1"/>
</dbReference>